<sequence>MSYEMESCQDLLTSGSCSLASNQTSQNPCENLLSQILAQNRQLPTFLLHATISILFFCTGTLPILLDKVSPTNLEFAKIIDHKQSKAYAENRGGRTAISFESDPYRKQFLRAMHLCILVRCHVHNPEFPLVTEQNFLYCLLLSSRYYHHLPFKKYYHHQKLSADCS</sequence>
<protein>
    <submittedName>
        <fullName evidence="1">Uncharacterized protein</fullName>
    </submittedName>
</protein>
<evidence type="ECO:0000313" key="2">
    <source>
        <dbReference type="Proteomes" id="UP000823388"/>
    </source>
</evidence>
<proteinExistence type="predicted"/>
<name>A0A8T0W2H6_PANVG</name>
<keyword evidence="2" id="KW-1185">Reference proteome</keyword>
<dbReference type="AlphaFoldDB" id="A0A8T0W2H6"/>
<reference evidence="1" key="1">
    <citation type="submission" date="2020-05" db="EMBL/GenBank/DDBJ databases">
        <title>WGS assembly of Panicum virgatum.</title>
        <authorList>
            <person name="Lovell J.T."/>
            <person name="Jenkins J."/>
            <person name="Shu S."/>
            <person name="Juenger T.E."/>
            <person name="Schmutz J."/>
        </authorList>
    </citation>
    <scope>NUCLEOTIDE SEQUENCE</scope>
    <source>
        <strain evidence="1">AP13</strain>
    </source>
</reference>
<evidence type="ECO:0000313" key="1">
    <source>
        <dbReference type="EMBL" id="KAG2637709.1"/>
    </source>
</evidence>
<accession>A0A8T0W2H6</accession>
<dbReference type="Proteomes" id="UP000823388">
    <property type="component" value="Chromosome 2N"/>
</dbReference>
<gene>
    <name evidence="1" type="ORF">PVAP13_2NG534312</name>
</gene>
<organism evidence="1 2">
    <name type="scientific">Panicum virgatum</name>
    <name type="common">Blackwell switchgrass</name>
    <dbReference type="NCBI Taxonomy" id="38727"/>
    <lineage>
        <taxon>Eukaryota</taxon>
        <taxon>Viridiplantae</taxon>
        <taxon>Streptophyta</taxon>
        <taxon>Embryophyta</taxon>
        <taxon>Tracheophyta</taxon>
        <taxon>Spermatophyta</taxon>
        <taxon>Magnoliopsida</taxon>
        <taxon>Liliopsida</taxon>
        <taxon>Poales</taxon>
        <taxon>Poaceae</taxon>
        <taxon>PACMAD clade</taxon>
        <taxon>Panicoideae</taxon>
        <taxon>Panicodae</taxon>
        <taxon>Paniceae</taxon>
        <taxon>Panicinae</taxon>
        <taxon>Panicum</taxon>
        <taxon>Panicum sect. Hiantes</taxon>
    </lineage>
</organism>
<dbReference type="EMBL" id="CM029040">
    <property type="protein sequence ID" value="KAG2637709.1"/>
    <property type="molecule type" value="Genomic_DNA"/>
</dbReference>
<comment type="caution">
    <text evidence="1">The sequence shown here is derived from an EMBL/GenBank/DDBJ whole genome shotgun (WGS) entry which is preliminary data.</text>
</comment>